<evidence type="ECO:0000259" key="13">
    <source>
        <dbReference type="Pfam" id="PF08546"/>
    </source>
</evidence>
<dbReference type="InterPro" id="IPR036291">
    <property type="entry name" value="NAD(P)-bd_dom_sf"/>
</dbReference>
<feature type="domain" description="Ketopantoate reductase N-terminal" evidence="12">
    <location>
        <begin position="3"/>
        <end position="152"/>
    </location>
</feature>
<reference evidence="14" key="1">
    <citation type="submission" date="2023-06" db="EMBL/GenBank/DDBJ databases">
        <title>Draft Genome Sequences of Representative Paenibacillus Polymyxa, Bacillus cereus, Fictibacillus sp., and Brevibacillus agri Strains Isolated from Amazonian Dark Earth.</title>
        <authorList>
            <person name="Pellegrinetti T.A."/>
            <person name="Cunha I.C.M."/>
            <person name="Chaves M.G."/>
            <person name="Freitas A.S."/>
            <person name="Silva A.V.R."/>
            <person name="Tsai S.M."/>
            <person name="Mendes L.W."/>
        </authorList>
    </citation>
    <scope>NUCLEOTIDE SEQUENCE</scope>
    <source>
        <strain evidence="14">CENA-BCM004</strain>
    </source>
</reference>
<evidence type="ECO:0000256" key="10">
    <source>
        <dbReference type="ARBA" id="ARBA00048793"/>
    </source>
</evidence>
<dbReference type="RefSeq" id="WP_290399659.1">
    <property type="nucleotide sequence ID" value="NZ_JAUHLN010000002.1"/>
</dbReference>
<dbReference type="InterPro" id="IPR003710">
    <property type="entry name" value="ApbA"/>
</dbReference>
<dbReference type="InterPro" id="IPR013328">
    <property type="entry name" value="6PGD_dom2"/>
</dbReference>
<dbReference type="Proteomes" id="UP001168694">
    <property type="component" value="Unassembled WGS sequence"/>
</dbReference>
<dbReference type="Gene3D" id="3.40.50.720">
    <property type="entry name" value="NAD(P)-binding Rossmann-like Domain"/>
    <property type="match status" value="1"/>
</dbReference>
<sequence>MKIAIVGGGSIGLLLAAFFSEEGQDVTVCTRTAEQADAINAHGIKYQAAPDYSKIHRVSAARVDAYREVPHYAIICVKQHRLPEVCSVLQSSPIFRDSTLLFIQNGMGHVDTLRSLPQNNILVGIVEHGAQKENHHEVRHTGKGKIKIASFRGGIDKAFWGRMITGSFRIEGKDRLEFIMKEKLVVNSVINPLTSLFRVQNGDIEQNSFLTELAKLLFKETCSILGINETTDAWEHVLRVCRSTAENRSSMLIDVEEGRQTEIEAISGYLLKLAEGKGMDVPYTRFVYFGIKALERKK</sequence>
<comment type="function">
    <text evidence="1 11">Catalyzes the NADPH-dependent reduction of ketopantoate into pantoic acid.</text>
</comment>
<evidence type="ECO:0000256" key="2">
    <source>
        <dbReference type="ARBA" id="ARBA00004994"/>
    </source>
</evidence>
<dbReference type="EMBL" id="JAUHLN010000002">
    <property type="protein sequence ID" value="MDN4073546.1"/>
    <property type="molecule type" value="Genomic_DNA"/>
</dbReference>
<dbReference type="PANTHER" id="PTHR43765:SF2">
    <property type="entry name" value="2-DEHYDROPANTOATE 2-REDUCTASE"/>
    <property type="match status" value="1"/>
</dbReference>
<dbReference type="NCBIfam" id="TIGR00745">
    <property type="entry name" value="apbA_panE"/>
    <property type="match status" value="1"/>
</dbReference>
<dbReference type="EC" id="1.1.1.169" evidence="4 11"/>
<evidence type="ECO:0000256" key="6">
    <source>
        <dbReference type="ARBA" id="ARBA00022655"/>
    </source>
</evidence>
<evidence type="ECO:0000256" key="11">
    <source>
        <dbReference type="RuleBase" id="RU362068"/>
    </source>
</evidence>
<comment type="similarity">
    <text evidence="3 11">Belongs to the ketopantoate reductase family.</text>
</comment>
<evidence type="ECO:0000256" key="9">
    <source>
        <dbReference type="ARBA" id="ARBA00032024"/>
    </source>
</evidence>
<dbReference type="InterPro" id="IPR050838">
    <property type="entry name" value="Ketopantoate_reductase"/>
</dbReference>
<evidence type="ECO:0000313" key="15">
    <source>
        <dbReference type="Proteomes" id="UP001168694"/>
    </source>
</evidence>
<dbReference type="SUPFAM" id="SSF48179">
    <property type="entry name" value="6-phosphogluconate dehydrogenase C-terminal domain-like"/>
    <property type="match status" value="1"/>
</dbReference>
<dbReference type="InterPro" id="IPR008927">
    <property type="entry name" value="6-PGluconate_DH-like_C_sf"/>
</dbReference>
<evidence type="ECO:0000256" key="7">
    <source>
        <dbReference type="ARBA" id="ARBA00022857"/>
    </source>
</evidence>
<evidence type="ECO:0000256" key="8">
    <source>
        <dbReference type="ARBA" id="ARBA00023002"/>
    </source>
</evidence>
<dbReference type="GO" id="GO:0008677">
    <property type="term" value="F:2-dehydropantoate 2-reductase activity"/>
    <property type="evidence" value="ECO:0007669"/>
    <property type="project" value="UniProtKB-EC"/>
</dbReference>
<evidence type="ECO:0000256" key="3">
    <source>
        <dbReference type="ARBA" id="ARBA00007870"/>
    </source>
</evidence>
<dbReference type="Pfam" id="PF02558">
    <property type="entry name" value="ApbA"/>
    <property type="match status" value="1"/>
</dbReference>
<keyword evidence="7 11" id="KW-0521">NADP</keyword>
<evidence type="ECO:0000256" key="5">
    <source>
        <dbReference type="ARBA" id="ARBA00019465"/>
    </source>
</evidence>
<organism evidence="14 15">
    <name type="scientific">Fictibacillus terranigra</name>
    <dbReference type="NCBI Taxonomy" id="3058424"/>
    <lineage>
        <taxon>Bacteria</taxon>
        <taxon>Bacillati</taxon>
        <taxon>Bacillota</taxon>
        <taxon>Bacilli</taxon>
        <taxon>Bacillales</taxon>
        <taxon>Fictibacillaceae</taxon>
        <taxon>Fictibacillus</taxon>
    </lineage>
</organism>
<comment type="pathway">
    <text evidence="2 11">Cofactor biosynthesis; (R)-pantothenate biosynthesis; (R)-pantoate from 3-methyl-2-oxobutanoate: step 2/2.</text>
</comment>
<dbReference type="SUPFAM" id="SSF51735">
    <property type="entry name" value="NAD(P)-binding Rossmann-fold domains"/>
    <property type="match status" value="1"/>
</dbReference>
<dbReference type="Pfam" id="PF08546">
    <property type="entry name" value="ApbA_C"/>
    <property type="match status" value="1"/>
</dbReference>
<protein>
    <recommendedName>
        <fullName evidence="5 11">2-dehydropantoate 2-reductase</fullName>
        <ecNumber evidence="4 11">1.1.1.169</ecNumber>
    </recommendedName>
    <alternativeName>
        <fullName evidence="9 11">Ketopantoate reductase</fullName>
    </alternativeName>
</protein>
<keyword evidence="8 11" id="KW-0560">Oxidoreductase</keyword>
<dbReference type="NCBIfam" id="NF005093">
    <property type="entry name" value="PRK06522.2-4"/>
    <property type="match status" value="1"/>
</dbReference>
<proteinExistence type="inferred from homology"/>
<evidence type="ECO:0000259" key="12">
    <source>
        <dbReference type="Pfam" id="PF02558"/>
    </source>
</evidence>
<gene>
    <name evidence="14" type="ORF">QYF49_11100</name>
</gene>
<keyword evidence="6 11" id="KW-0566">Pantothenate biosynthesis</keyword>
<comment type="catalytic activity">
    <reaction evidence="10 11">
        <text>(R)-pantoate + NADP(+) = 2-dehydropantoate + NADPH + H(+)</text>
        <dbReference type="Rhea" id="RHEA:16233"/>
        <dbReference type="ChEBI" id="CHEBI:11561"/>
        <dbReference type="ChEBI" id="CHEBI:15378"/>
        <dbReference type="ChEBI" id="CHEBI:15980"/>
        <dbReference type="ChEBI" id="CHEBI:57783"/>
        <dbReference type="ChEBI" id="CHEBI:58349"/>
        <dbReference type="EC" id="1.1.1.169"/>
    </reaction>
</comment>
<dbReference type="PANTHER" id="PTHR43765">
    <property type="entry name" value="2-DEHYDROPANTOATE 2-REDUCTASE-RELATED"/>
    <property type="match status" value="1"/>
</dbReference>
<evidence type="ECO:0000256" key="4">
    <source>
        <dbReference type="ARBA" id="ARBA00013014"/>
    </source>
</evidence>
<feature type="domain" description="Ketopantoate reductase C-terminal" evidence="13">
    <location>
        <begin position="181"/>
        <end position="294"/>
    </location>
</feature>
<keyword evidence="15" id="KW-1185">Reference proteome</keyword>
<evidence type="ECO:0000313" key="14">
    <source>
        <dbReference type="EMBL" id="MDN4073546.1"/>
    </source>
</evidence>
<dbReference type="Gene3D" id="1.10.1040.10">
    <property type="entry name" value="N-(1-d-carboxylethyl)-l-norvaline Dehydrogenase, domain 2"/>
    <property type="match status" value="1"/>
</dbReference>
<dbReference type="InterPro" id="IPR013752">
    <property type="entry name" value="KPA_reductase"/>
</dbReference>
<evidence type="ECO:0000256" key="1">
    <source>
        <dbReference type="ARBA" id="ARBA00002919"/>
    </source>
</evidence>
<accession>A0ABT8E6L2</accession>
<name>A0ABT8E6L2_9BACL</name>
<dbReference type="InterPro" id="IPR013332">
    <property type="entry name" value="KPR_N"/>
</dbReference>
<comment type="caution">
    <text evidence="14">The sequence shown here is derived from an EMBL/GenBank/DDBJ whole genome shotgun (WGS) entry which is preliminary data.</text>
</comment>